<gene>
    <name evidence="2" type="ORF">AQJ46_46975</name>
</gene>
<organism evidence="2 3">
    <name type="scientific">Streptomyces canus</name>
    <dbReference type="NCBI Taxonomy" id="58343"/>
    <lineage>
        <taxon>Bacteria</taxon>
        <taxon>Bacillati</taxon>
        <taxon>Actinomycetota</taxon>
        <taxon>Actinomycetes</taxon>
        <taxon>Kitasatosporales</taxon>
        <taxon>Streptomycetaceae</taxon>
        <taxon>Streptomyces</taxon>
        <taxon>Streptomyces aurantiacus group</taxon>
    </lineage>
</organism>
<accession>A0A101RL38</accession>
<comment type="caution">
    <text evidence="2">The sequence shown here is derived from an EMBL/GenBank/DDBJ whole genome shotgun (WGS) entry which is preliminary data.</text>
</comment>
<evidence type="ECO:0000256" key="1">
    <source>
        <dbReference type="SAM" id="MobiDB-lite"/>
    </source>
</evidence>
<reference evidence="2 3" key="1">
    <citation type="submission" date="2015-10" db="EMBL/GenBank/DDBJ databases">
        <title>Draft genome sequence of Streptomyces canus DSM 40017, type strain for the species Streptomyces canus.</title>
        <authorList>
            <person name="Ruckert C."/>
            <person name="Winkler A."/>
            <person name="Kalinowski J."/>
            <person name="Kampfer P."/>
            <person name="Glaeser S."/>
        </authorList>
    </citation>
    <scope>NUCLEOTIDE SEQUENCE [LARGE SCALE GENOMIC DNA]</scope>
    <source>
        <strain evidence="2 3">DSM 40017</strain>
    </source>
</reference>
<evidence type="ECO:0000313" key="2">
    <source>
        <dbReference type="EMBL" id="KUN57612.1"/>
    </source>
</evidence>
<protein>
    <submittedName>
        <fullName evidence="2">Uncharacterized protein</fullName>
    </submittedName>
</protein>
<feature type="region of interest" description="Disordered" evidence="1">
    <location>
        <begin position="1"/>
        <end position="63"/>
    </location>
</feature>
<proteinExistence type="predicted"/>
<feature type="compositionally biased region" description="Basic and acidic residues" evidence="1">
    <location>
        <begin position="1"/>
        <end position="11"/>
    </location>
</feature>
<dbReference type="RefSeq" id="WP_059211492.1">
    <property type="nucleotide sequence ID" value="NZ_KQ948681.1"/>
</dbReference>
<evidence type="ECO:0000313" key="3">
    <source>
        <dbReference type="Proteomes" id="UP000053669"/>
    </source>
</evidence>
<sequence length="63" mass="7019">MPRNNNVDRGRRFAWADPSQFGSRGNTMGRPAKTTRAAANQGEDFRTGTPAPRRGFLGRRGDR</sequence>
<name>A0A101RL38_9ACTN</name>
<dbReference type="AlphaFoldDB" id="A0A101RL38"/>
<dbReference type="Proteomes" id="UP000053669">
    <property type="component" value="Unassembled WGS sequence"/>
</dbReference>
<dbReference type="EMBL" id="LMWU01000070">
    <property type="protein sequence ID" value="KUN57612.1"/>
    <property type="molecule type" value="Genomic_DNA"/>
</dbReference>